<dbReference type="Proteomes" id="UP000469734">
    <property type="component" value="Unassembled WGS sequence"/>
</dbReference>
<dbReference type="Gene3D" id="3.40.50.150">
    <property type="entry name" value="Vaccinia Virus protein VP39"/>
    <property type="match status" value="1"/>
</dbReference>
<keyword evidence="3" id="KW-0489">Methyltransferase</keyword>
<dbReference type="GO" id="GO:0032259">
    <property type="term" value="P:methylation"/>
    <property type="evidence" value="ECO:0007669"/>
    <property type="project" value="UniProtKB-KW"/>
</dbReference>
<dbReference type="RefSeq" id="WP_161048739.1">
    <property type="nucleotide sequence ID" value="NZ_WWCR01000001.1"/>
</dbReference>
<comment type="caution">
    <text evidence="3">The sequence shown here is derived from an EMBL/GenBank/DDBJ whole genome shotgun (WGS) entry which is preliminary data.</text>
</comment>
<sequence length="514" mass="56968">MDWTSGYVSDIEYTSGFYREQSPAWLNFVCLLNGIEPVDLQQPFTCFELGFGRGLTAQLVAASHPNGQFYAADFNPVHVAGASALAKQAQLTNLTLLENSFEELANGQAKAALPQFDFITLHGIYSWVTAENRQHIVNFINRYLKPGGVVYLSYNAMPGWAPALPLQRLLVEYADAFPSRSDLQIKGATEFVAQLEAVKAGYLTANPGLKVRLDSLNTASPHYLVHEYLHKHWQPLFHADVARDLAEAKMTFAGQADLACAYPLVFFNDEQRQLVERLPHPEMRETLKDYLLNTSFRKDVFVRGAQRIGARRQNELLAQVGLALTVPRAAATVKMKLTLGEVSGRDELYSVVFDALAQRPHTLAELQQLPALAGQNLQALVQVAALLTASSQAMFYFPAPEGADDRAAARLNATLAAQTRYNDEHQALCAPLLSTGIAANFLQRLFLAAIHQQAELTPEGLARVAWQIMGPSGRRMQREGVLLQSEQENQALLEVHAREFLATSLPLWRTLQVL</sequence>
<dbReference type="InterPro" id="IPR029063">
    <property type="entry name" value="SAM-dependent_MTases_sf"/>
</dbReference>
<reference evidence="3 4" key="1">
    <citation type="submission" date="2019-12" db="EMBL/GenBank/DDBJ databases">
        <title>Novel species isolated from a subtropical stream in China.</title>
        <authorList>
            <person name="Lu H."/>
        </authorList>
    </citation>
    <scope>NUCLEOTIDE SEQUENCE [LARGE SCALE GENOMIC DNA]</scope>
    <source>
        <strain evidence="3 4">FT134W</strain>
    </source>
</reference>
<feature type="domain" description="Methyltransferase regulatory" evidence="2">
    <location>
        <begin position="221"/>
        <end position="303"/>
    </location>
</feature>
<dbReference type="InterPro" id="IPR018773">
    <property type="entry name" value="MeTrfase_reg_dom_prd"/>
</dbReference>
<evidence type="ECO:0000259" key="2">
    <source>
        <dbReference type="Pfam" id="PF10119"/>
    </source>
</evidence>
<dbReference type="AlphaFoldDB" id="A0A7X4GWF9"/>
<dbReference type="Pfam" id="PF10119">
    <property type="entry name" value="MethyTransf_Reg"/>
    <property type="match status" value="1"/>
</dbReference>
<organism evidence="3 4">
    <name type="scientific">Duganella margarita</name>
    <dbReference type="NCBI Taxonomy" id="2692170"/>
    <lineage>
        <taxon>Bacteria</taxon>
        <taxon>Pseudomonadati</taxon>
        <taxon>Pseudomonadota</taxon>
        <taxon>Betaproteobacteria</taxon>
        <taxon>Burkholderiales</taxon>
        <taxon>Oxalobacteraceae</taxon>
        <taxon>Telluria group</taxon>
        <taxon>Duganella</taxon>
    </lineage>
</organism>
<evidence type="ECO:0000313" key="4">
    <source>
        <dbReference type="Proteomes" id="UP000469734"/>
    </source>
</evidence>
<dbReference type="Pfam" id="PF08242">
    <property type="entry name" value="Methyltransf_12"/>
    <property type="match status" value="1"/>
</dbReference>
<evidence type="ECO:0000313" key="3">
    <source>
        <dbReference type="EMBL" id="MYM70901.1"/>
    </source>
</evidence>
<dbReference type="SUPFAM" id="SSF53335">
    <property type="entry name" value="S-adenosyl-L-methionine-dependent methyltransferases"/>
    <property type="match status" value="1"/>
</dbReference>
<dbReference type="EMBL" id="WWCR01000001">
    <property type="protein sequence ID" value="MYM70901.1"/>
    <property type="molecule type" value="Genomic_DNA"/>
</dbReference>
<dbReference type="InterPro" id="IPR013217">
    <property type="entry name" value="Methyltransf_12"/>
</dbReference>
<gene>
    <name evidence="3" type="ORF">GTP56_01650</name>
</gene>
<accession>A0A7X4GWF9</accession>
<name>A0A7X4GWF9_9BURK</name>
<evidence type="ECO:0000259" key="1">
    <source>
        <dbReference type="Pfam" id="PF08242"/>
    </source>
</evidence>
<keyword evidence="3" id="KW-0808">Transferase</keyword>
<proteinExistence type="predicted"/>
<protein>
    <submittedName>
        <fullName evidence="3">Methyltransferase domain-containing protein</fullName>
    </submittedName>
</protein>
<dbReference type="CDD" id="cd02440">
    <property type="entry name" value="AdoMet_MTases"/>
    <property type="match status" value="1"/>
</dbReference>
<dbReference type="GO" id="GO:0008168">
    <property type="term" value="F:methyltransferase activity"/>
    <property type="evidence" value="ECO:0007669"/>
    <property type="project" value="UniProtKB-KW"/>
</dbReference>
<feature type="domain" description="Methyltransferase type 12" evidence="1">
    <location>
        <begin position="48"/>
        <end position="150"/>
    </location>
</feature>